<proteinExistence type="predicted"/>
<dbReference type="OMA" id="DCNDASN"/>
<accession>A0A1Y1JCE2</accession>
<keyword evidence="1" id="KW-0732">Signal</keyword>
<sequence>MSRSSWKFLIFMIYVSCFCRNGHYTFFKSSSRSHGRTLSEKPVNTEINAIAENAILELNALDTEKNSSPVRNQGSQKFFEDVKSSKYLDISVLEERLKREWNDLARSETKNWFNVIIGICDTLVAECDSYIVCDDKVNSWCELLKMLTSFRLAEINESNVIFEKFLDYMREKKRENPSNTLDEEEENIWNDIKQLKQKKDSEWKKYHVATWRYWFQREFPTVNLIQQ</sequence>
<organism evidence="2 3">
    <name type="scientific">Plasmodium gonderi</name>
    <dbReference type="NCBI Taxonomy" id="77519"/>
    <lineage>
        <taxon>Eukaryota</taxon>
        <taxon>Sar</taxon>
        <taxon>Alveolata</taxon>
        <taxon>Apicomplexa</taxon>
        <taxon>Aconoidasida</taxon>
        <taxon>Haemosporida</taxon>
        <taxon>Plasmodiidae</taxon>
        <taxon>Plasmodium</taxon>
        <taxon>Plasmodium (Plasmodium)</taxon>
    </lineage>
</organism>
<gene>
    <name evidence="2" type="ORF">PGO_011750</name>
</gene>
<dbReference type="GeneID" id="39745725"/>
<feature type="signal peptide" evidence="1">
    <location>
        <begin position="1"/>
        <end position="19"/>
    </location>
</feature>
<evidence type="ECO:0000256" key="1">
    <source>
        <dbReference type="SAM" id="SignalP"/>
    </source>
</evidence>
<dbReference type="OrthoDB" id="387440at2759"/>
<dbReference type="RefSeq" id="XP_028541614.1">
    <property type="nucleotide sequence ID" value="XM_028685813.1"/>
</dbReference>
<comment type="caution">
    <text evidence="2">The sequence shown here is derived from an EMBL/GenBank/DDBJ whole genome shotgun (WGS) entry which is preliminary data.</text>
</comment>
<dbReference type="Proteomes" id="UP000195521">
    <property type="component" value="Unassembled WGS sequence"/>
</dbReference>
<protein>
    <submittedName>
        <fullName evidence="2">Ring-exported protein 3</fullName>
    </submittedName>
</protein>
<feature type="chain" id="PRO_5012282122" evidence="1">
    <location>
        <begin position="20"/>
        <end position="227"/>
    </location>
</feature>
<name>A0A1Y1JCE2_PLAGO</name>
<dbReference type="EMBL" id="BDQF01000001">
    <property type="protein sequence ID" value="GAW79025.1"/>
    <property type="molecule type" value="Genomic_DNA"/>
</dbReference>
<dbReference type="AlphaFoldDB" id="A0A1Y1JCE2"/>
<evidence type="ECO:0000313" key="2">
    <source>
        <dbReference type="EMBL" id="GAW79025.1"/>
    </source>
</evidence>
<evidence type="ECO:0000313" key="3">
    <source>
        <dbReference type="Proteomes" id="UP000195521"/>
    </source>
</evidence>
<keyword evidence="3" id="KW-1185">Reference proteome</keyword>
<reference evidence="3" key="1">
    <citation type="submission" date="2017-04" db="EMBL/GenBank/DDBJ databases">
        <title>Plasmodium gonderi genome.</title>
        <authorList>
            <person name="Arisue N."/>
            <person name="Honma H."/>
            <person name="Kawai S."/>
            <person name="Tougan T."/>
            <person name="Tanabe K."/>
            <person name="Horii T."/>
        </authorList>
    </citation>
    <scope>NUCLEOTIDE SEQUENCE [LARGE SCALE GENOMIC DNA]</scope>
    <source>
        <strain evidence="3">ATCC 30045</strain>
    </source>
</reference>